<dbReference type="Proteomes" id="UP001156690">
    <property type="component" value="Unassembled WGS sequence"/>
</dbReference>
<keyword evidence="2" id="KW-1185">Reference proteome</keyword>
<gene>
    <name evidence="1" type="ORF">GCM10007932_41670</name>
</gene>
<proteinExistence type="predicted"/>
<organism evidence="1 2">
    <name type="scientific">Vibrio penaeicida</name>
    <dbReference type="NCBI Taxonomy" id="104609"/>
    <lineage>
        <taxon>Bacteria</taxon>
        <taxon>Pseudomonadati</taxon>
        <taxon>Pseudomonadota</taxon>
        <taxon>Gammaproteobacteria</taxon>
        <taxon>Vibrionales</taxon>
        <taxon>Vibrionaceae</taxon>
        <taxon>Vibrio</taxon>
    </lineage>
</organism>
<name>A0AAV5NVN1_9VIBR</name>
<dbReference type="RefSeq" id="WP_126610314.1">
    <property type="nucleotide sequence ID" value="NZ_AP025144.1"/>
</dbReference>
<evidence type="ECO:0000313" key="1">
    <source>
        <dbReference type="EMBL" id="GLQ74805.1"/>
    </source>
</evidence>
<comment type="caution">
    <text evidence="1">The sequence shown here is derived from an EMBL/GenBank/DDBJ whole genome shotgun (WGS) entry which is preliminary data.</text>
</comment>
<reference evidence="2" key="1">
    <citation type="journal article" date="2019" name="Int. J. Syst. Evol. Microbiol.">
        <title>The Global Catalogue of Microorganisms (GCM) 10K type strain sequencing project: providing services to taxonomists for standard genome sequencing and annotation.</title>
        <authorList>
            <consortium name="The Broad Institute Genomics Platform"/>
            <consortium name="The Broad Institute Genome Sequencing Center for Infectious Disease"/>
            <person name="Wu L."/>
            <person name="Ma J."/>
        </authorList>
    </citation>
    <scope>NUCLEOTIDE SEQUENCE [LARGE SCALE GENOMIC DNA]</scope>
    <source>
        <strain evidence="2">NBRC 15640</strain>
    </source>
</reference>
<sequence>MQSSTFWFDYFEENPLADDLADDIRHNGASSRFSRPDWHLLMTPIVYPNDVIKKQTNMLSQLFGIIENLPKIAFDGNVRDFLAAAGFRDETVISLAERLSSRTGLIPCRWDILDNGTDWKVMEVNVGGAIGGFAYDGIQTLYDEALAQEKQDTPSVVIEEYWRSPYSHITPKIEDKLAELEKPLLIVVDDALQFQESPLVANSASGALSTRLNQDIIAIPHTKLSDVIDSHDGCVLVFEVFTLSDIARSSDDSYAPYLDGLDSGKVHSVIHPLSEVFMSKAILGLLREERVQTKLTKEQNNTVETLIPNTFIVSEENLNHLLDLNQNDWVIKDAIGYGGHGVFCGWECNREEWVALLNKATLAESPTAIMQQRIQGKREAAISMTPKGVFVESDEASVLGVFMLGEEFGGGCVRQSLSGKGVVCTANQAALGVMRVQK</sequence>
<evidence type="ECO:0000313" key="2">
    <source>
        <dbReference type="Proteomes" id="UP001156690"/>
    </source>
</evidence>
<accession>A0AAV5NVN1</accession>
<evidence type="ECO:0008006" key="3">
    <source>
        <dbReference type="Google" id="ProtNLM"/>
    </source>
</evidence>
<dbReference type="AlphaFoldDB" id="A0AAV5NVN1"/>
<dbReference type="EMBL" id="BSNX01000063">
    <property type="protein sequence ID" value="GLQ74805.1"/>
    <property type="molecule type" value="Genomic_DNA"/>
</dbReference>
<protein>
    <recommendedName>
        <fullName evidence="3">Circularly permuted type 2 ATP-grasp protein</fullName>
    </recommendedName>
</protein>
<dbReference type="SUPFAM" id="SSF56059">
    <property type="entry name" value="Glutathione synthetase ATP-binding domain-like"/>
    <property type="match status" value="1"/>
</dbReference>